<dbReference type="RefSeq" id="WP_171784685.1">
    <property type="nucleotide sequence ID" value="NZ_BAAAML010000003.1"/>
</dbReference>
<accession>A0ABX2A6M5</accession>
<dbReference type="InterPro" id="IPR025159">
    <property type="entry name" value="AbiEi_N"/>
</dbReference>
<evidence type="ECO:0000313" key="3">
    <source>
        <dbReference type="Proteomes" id="UP000757540"/>
    </source>
</evidence>
<evidence type="ECO:0000259" key="1">
    <source>
        <dbReference type="Pfam" id="PF13338"/>
    </source>
</evidence>
<sequence length="329" mass="36499">MPTPRLVVPTRLLLRAQVQEGLVSVRQARAEGMTDAQLHRLVRSHRWLRVARGVYDTREPGILDLDPYDRRRRRAAVLGALAHPGSIVTGVAALVLHGVQGAPTSVTPEVTMPDRTDRKGSGAVRVRRVTTNGHVEVHGLRSAMVADALVQAVPTVGRRHAVALMDSARQQRLIDADGFALAAQLDRRRPGGVRRRGWWQASRRQAESPAETWARLTCTDRGVRPDVLQLPVDDASGRQVARVDLAWLLPDGGALLVEIDGRDVHDRPDAVLRDRDRQNRLAGRRSLVLRFTGREAWDGTAAARVAAVLEKERWHPQRPPATFRFRPTG</sequence>
<evidence type="ECO:0000313" key="2">
    <source>
        <dbReference type="EMBL" id="NOV98449.1"/>
    </source>
</evidence>
<feature type="domain" description="AbiEi antitoxin N-terminal" evidence="1">
    <location>
        <begin position="19"/>
        <end position="55"/>
    </location>
</feature>
<keyword evidence="3" id="KW-1185">Reference proteome</keyword>
<gene>
    <name evidence="2" type="ORF">HDG69_003044</name>
</gene>
<proteinExistence type="predicted"/>
<protein>
    <recommendedName>
        <fullName evidence="1">AbiEi antitoxin N-terminal domain-containing protein</fullName>
    </recommendedName>
</protein>
<dbReference type="Pfam" id="PF13338">
    <property type="entry name" value="AbiEi_4"/>
    <property type="match status" value="1"/>
</dbReference>
<name>A0ABX2A6M5_9MICO</name>
<dbReference type="Proteomes" id="UP000757540">
    <property type="component" value="Unassembled WGS sequence"/>
</dbReference>
<dbReference type="EMBL" id="JABEZU010000004">
    <property type="protein sequence ID" value="NOV98449.1"/>
    <property type="molecule type" value="Genomic_DNA"/>
</dbReference>
<reference evidence="2 3" key="1">
    <citation type="submission" date="2020-05" db="EMBL/GenBank/DDBJ databases">
        <title>Genomic Encyclopedia of Type Strains, Phase III (KMG-III): the genomes of soil and plant-associated and newly described type strains.</title>
        <authorList>
            <person name="Whitman W."/>
        </authorList>
    </citation>
    <scope>NUCLEOTIDE SEQUENCE [LARGE SCALE GENOMIC DNA]</scope>
    <source>
        <strain evidence="2 3">KCTC 19046</strain>
    </source>
</reference>
<comment type="caution">
    <text evidence="2">The sequence shown here is derived from an EMBL/GenBank/DDBJ whole genome shotgun (WGS) entry which is preliminary data.</text>
</comment>
<organism evidence="2 3">
    <name type="scientific">Isoptericola halotolerans</name>
    <dbReference type="NCBI Taxonomy" id="300560"/>
    <lineage>
        <taxon>Bacteria</taxon>
        <taxon>Bacillati</taxon>
        <taxon>Actinomycetota</taxon>
        <taxon>Actinomycetes</taxon>
        <taxon>Micrococcales</taxon>
        <taxon>Promicromonosporaceae</taxon>
        <taxon>Isoptericola</taxon>
    </lineage>
</organism>